<evidence type="ECO:0000256" key="4">
    <source>
        <dbReference type="ARBA" id="ARBA00023136"/>
    </source>
</evidence>
<dbReference type="Pfam" id="PF01226">
    <property type="entry name" value="Form_Nir_trans"/>
    <property type="match status" value="1"/>
</dbReference>
<evidence type="ECO:0000256" key="6">
    <source>
        <dbReference type="SAM" id="Phobius"/>
    </source>
</evidence>
<reference evidence="7" key="1">
    <citation type="submission" date="2021-11" db="EMBL/GenBank/DDBJ databases">
        <title>A Novel Adlercreutzia Species, isolated from a Allomyrina dichotoma larva feces.</title>
        <authorList>
            <person name="Suh M.K."/>
        </authorList>
    </citation>
    <scope>NUCLEOTIDE SEQUENCE</scope>
    <source>
        <strain evidence="7">JBNU-10</strain>
    </source>
</reference>
<name>A0ABS9WE23_9ACTN</name>
<comment type="subcellular location">
    <subcellularLocation>
        <location evidence="1">Membrane</location>
        <topology evidence="1">Multi-pass membrane protein</topology>
    </subcellularLocation>
</comment>
<feature type="transmembrane region" description="Helical" evidence="6">
    <location>
        <begin position="75"/>
        <end position="107"/>
    </location>
</feature>
<gene>
    <name evidence="7" type="ORF">LPT13_01910</name>
</gene>
<keyword evidence="4 6" id="KW-0472">Membrane</keyword>
<evidence type="ECO:0000256" key="1">
    <source>
        <dbReference type="ARBA" id="ARBA00004141"/>
    </source>
</evidence>
<comment type="caution">
    <text evidence="7">The sequence shown here is derived from an EMBL/GenBank/DDBJ whole genome shotgun (WGS) entry which is preliminary data.</text>
</comment>
<keyword evidence="2 6" id="KW-0812">Transmembrane</keyword>
<feature type="transmembrane region" description="Helical" evidence="6">
    <location>
        <begin position="247"/>
        <end position="273"/>
    </location>
</feature>
<dbReference type="InterPro" id="IPR000292">
    <property type="entry name" value="For/NO2_transpt"/>
</dbReference>
<dbReference type="InterPro" id="IPR023271">
    <property type="entry name" value="Aquaporin-like"/>
</dbReference>
<dbReference type="PANTHER" id="PTHR30520:SF6">
    <property type="entry name" value="FORMATE_NITRATE FAMILY TRANSPORTER (EUROFUNG)"/>
    <property type="match status" value="1"/>
</dbReference>
<protein>
    <submittedName>
        <fullName evidence="7">Formate/nitrite transporter family protein</fullName>
    </submittedName>
</protein>
<dbReference type="PANTHER" id="PTHR30520">
    <property type="entry name" value="FORMATE TRANSPORTER-RELATED"/>
    <property type="match status" value="1"/>
</dbReference>
<organism evidence="7 8">
    <name type="scientific">Adlercreutzia faecimuris</name>
    <dbReference type="NCBI Taxonomy" id="2897341"/>
    <lineage>
        <taxon>Bacteria</taxon>
        <taxon>Bacillati</taxon>
        <taxon>Actinomycetota</taxon>
        <taxon>Coriobacteriia</taxon>
        <taxon>Eggerthellales</taxon>
        <taxon>Eggerthellaceae</taxon>
        <taxon>Adlercreutzia</taxon>
    </lineage>
</organism>
<dbReference type="EMBL" id="JAJMLW010000001">
    <property type="protein sequence ID" value="MCI2241106.1"/>
    <property type="molecule type" value="Genomic_DNA"/>
</dbReference>
<feature type="transmembrane region" description="Helical" evidence="6">
    <location>
        <begin position="41"/>
        <end position="63"/>
    </location>
</feature>
<accession>A0ABS9WE23</accession>
<proteinExistence type="inferred from homology"/>
<feature type="transmembrane region" description="Helical" evidence="6">
    <location>
        <begin position="119"/>
        <end position="143"/>
    </location>
</feature>
<dbReference type="Gene3D" id="1.20.1080.10">
    <property type="entry name" value="Glycerol uptake facilitator protein"/>
    <property type="match status" value="1"/>
</dbReference>
<dbReference type="InterPro" id="IPR024002">
    <property type="entry name" value="For/NO2_transpt_CS"/>
</dbReference>
<dbReference type="Proteomes" id="UP001430755">
    <property type="component" value="Unassembled WGS sequence"/>
</dbReference>
<sequence>MSIEAADLQALKPDALAPAAVEAKAEALAVGKTKLAPAKCFVLAMLAGAFIAFGAMFFCTFLGDATLPFGVQRVVGGLCFCLGLVLVLCCGAELFTGNALMVTALASRKITLGAMLKNWVIVWFGNLVGALLVVFIVFMAHVADLNGGNVGAVMISTAVSKVSLDWVTLFFKGILCNILVCLAVWIGFAARTIVDKVIGILLPISAFVACGFEHCVANMFFLPMGFVLSGAGYASTVAADPLTIASILYNLSAATLGNIVGGALFVGLAYWFVYHQKDTQN</sequence>
<evidence type="ECO:0000256" key="2">
    <source>
        <dbReference type="ARBA" id="ARBA00022692"/>
    </source>
</evidence>
<evidence type="ECO:0000256" key="3">
    <source>
        <dbReference type="ARBA" id="ARBA00022989"/>
    </source>
</evidence>
<feature type="transmembrane region" description="Helical" evidence="6">
    <location>
        <begin position="163"/>
        <end position="188"/>
    </location>
</feature>
<evidence type="ECO:0000313" key="7">
    <source>
        <dbReference type="EMBL" id="MCI2241106.1"/>
    </source>
</evidence>
<dbReference type="RefSeq" id="WP_242162934.1">
    <property type="nucleotide sequence ID" value="NZ_JAJMLW010000001.1"/>
</dbReference>
<comment type="similarity">
    <text evidence="5">Belongs to the FNT transporter (TC 1.A.16) family.</text>
</comment>
<keyword evidence="3 6" id="KW-1133">Transmembrane helix</keyword>
<evidence type="ECO:0000313" key="8">
    <source>
        <dbReference type="Proteomes" id="UP001430755"/>
    </source>
</evidence>
<keyword evidence="8" id="KW-1185">Reference proteome</keyword>
<evidence type="ECO:0000256" key="5">
    <source>
        <dbReference type="ARBA" id="ARBA00049660"/>
    </source>
</evidence>
<feature type="transmembrane region" description="Helical" evidence="6">
    <location>
        <begin position="200"/>
        <end position="227"/>
    </location>
</feature>
<dbReference type="PROSITE" id="PS01006">
    <property type="entry name" value="FORMATE_NITRITE_TP_2"/>
    <property type="match status" value="1"/>
</dbReference>